<evidence type="ECO:0000256" key="1">
    <source>
        <dbReference type="SAM" id="MobiDB-lite"/>
    </source>
</evidence>
<feature type="compositionally biased region" description="Polar residues" evidence="1">
    <location>
        <begin position="85"/>
        <end position="98"/>
    </location>
</feature>
<evidence type="ECO:0000313" key="3">
    <source>
        <dbReference type="Proteomes" id="UP000265520"/>
    </source>
</evidence>
<dbReference type="EMBL" id="LXQA010062254">
    <property type="protein sequence ID" value="MCI06558.1"/>
    <property type="molecule type" value="Genomic_DNA"/>
</dbReference>
<proteinExistence type="predicted"/>
<feature type="compositionally biased region" description="Basic and acidic residues" evidence="1">
    <location>
        <begin position="20"/>
        <end position="33"/>
    </location>
</feature>
<dbReference type="InterPro" id="IPR051195">
    <property type="entry name" value="Fungal_stress_NST1"/>
</dbReference>
<accession>A0A392P3I0</accession>
<reference evidence="2 3" key="1">
    <citation type="journal article" date="2018" name="Front. Plant Sci.">
        <title>Red Clover (Trifolium pratense) and Zigzag Clover (T. medium) - A Picture of Genomic Similarities and Differences.</title>
        <authorList>
            <person name="Dluhosova J."/>
            <person name="Istvanek J."/>
            <person name="Nedelnik J."/>
            <person name="Repkova J."/>
        </authorList>
    </citation>
    <scope>NUCLEOTIDE SEQUENCE [LARGE SCALE GENOMIC DNA]</scope>
    <source>
        <strain evidence="3">cv. 10/8</strain>
        <tissue evidence="2">Leaf</tissue>
    </source>
</reference>
<name>A0A392P3I0_9FABA</name>
<dbReference type="Proteomes" id="UP000265520">
    <property type="component" value="Unassembled WGS sequence"/>
</dbReference>
<feature type="compositionally biased region" description="Basic residues" evidence="1">
    <location>
        <begin position="34"/>
        <end position="45"/>
    </location>
</feature>
<protein>
    <submittedName>
        <fullName evidence="2">Uncharacterized protein</fullName>
    </submittedName>
</protein>
<dbReference type="PANTHER" id="PTHR31780">
    <property type="entry name" value="STRESS RESPONSE PROTEIN NST1-RELATED"/>
    <property type="match status" value="1"/>
</dbReference>
<dbReference type="AlphaFoldDB" id="A0A392P3I0"/>
<feature type="non-terminal residue" evidence="2">
    <location>
        <position position="1"/>
    </location>
</feature>
<dbReference type="PANTHER" id="PTHR31780:SF10">
    <property type="entry name" value="LD36051P"/>
    <property type="match status" value="1"/>
</dbReference>
<feature type="compositionally biased region" description="Polar residues" evidence="1">
    <location>
        <begin position="46"/>
        <end position="72"/>
    </location>
</feature>
<organism evidence="2 3">
    <name type="scientific">Trifolium medium</name>
    <dbReference type="NCBI Taxonomy" id="97028"/>
    <lineage>
        <taxon>Eukaryota</taxon>
        <taxon>Viridiplantae</taxon>
        <taxon>Streptophyta</taxon>
        <taxon>Embryophyta</taxon>
        <taxon>Tracheophyta</taxon>
        <taxon>Spermatophyta</taxon>
        <taxon>Magnoliopsida</taxon>
        <taxon>eudicotyledons</taxon>
        <taxon>Gunneridae</taxon>
        <taxon>Pentapetalae</taxon>
        <taxon>rosids</taxon>
        <taxon>fabids</taxon>
        <taxon>Fabales</taxon>
        <taxon>Fabaceae</taxon>
        <taxon>Papilionoideae</taxon>
        <taxon>50 kb inversion clade</taxon>
        <taxon>NPAAA clade</taxon>
        <taxon>Hologalegina</taxon>
        <taxon>IRL clade</taxon>
        <taxon>Trifolieae</taxon>
        <taxon>Trifolium</taxon>
    </lineage>
</organism>
<sequence>IEAPSDEDDFIEVRSKRQMINDRREQREKEIKAKSRVAKVPRKTRSASQSTVTMANSSKGSISTGEVSNSSGADFAAADGHGMTKSDSSSGYNSNLLSQALPPIGTPPLKIDAQPDLRSQSNRSLNTSVPSVSGRESKNKVHENVQTSLGTWGNVQISQQV</sequence>
<evidence type="ECO:0000313" key="2">
    <source>
        <dbReference type="EMBL" id="MCI06558.1"/>
    </source>
</evidence>
<keyword evidence="3" id="KW-1185">Reference proteome</keyword>
<feature type="region of interest" description="Disordered" evidence="1">
    <location>
        <begin position="20"/>
        <end position="147"/>
    </location>
</feature>
<feature type="compositionally biased region" description="Polar residues" evidence="1">
    <location>
        <begin position="117"/>
        <end position="131"/>
    </location>
</feature>
<comment type="caution">
    <text evidence="2">The sequence shown here is derived from an EMBL/GenBank/DDBJ whole genome shotgun (WGS) entry which is preliminary data.</text>
</comment>